<evidence type="ECO:0008006" key="7">
    <source>
        <dbReference type="Google" id="ProtNLM"/>
    </source>
</evidence>
<feature type="compositionally biased region" description="Polar residues" evidence="4">
    <location>
        <begin position="1"/>
        <end position="11"/>
    </location>
</feature>
<dbReference type="PANTHER" id="PTHR46458:SF21">
    <property type="entry name" value="GLOBIN DOMAIN-CONTAINING PROTEIN"/>
    <property type="match status" value="1"/>
</dbReference>
<protein>
    <recommendedName>
        <fullName evidence="7">Glb-3</fullName>
    </recommendedName>
</protein>
<dbReference type="InterPro" id="IPR012292">
    <property type="entry name" value="Globin/Proto"/>
</dbReference>
<evidence type="ECO:0000256" key="3">
    <source>
        <dbReference type="ARBA" id="ARBA00023004"/>
    </source>
</evidence>
<comment type="caution">
    <text evidence="5">The sequence shown here is derived from an EMBL/GenBank/DDBJ whole genome shotgun (WGS) entry which is preliminary data.</text>
</comment>
<dbReference type="Proteomes" id="UP001432322">
    <property type="component" value="Unassembled WGS sequence"/>
</dbReference>
<dbReference type="InterPro" id="IPR009050">
    <property type="entry name" value="Globin-like_sf"/>
</dbReference>
<evidence type="ECO:0000313" key="6">
    <source>
        <dbReference type="Proteomes" id="UP001432322"/>
    </source>
</evidence>
<evidence type="ECO:0000256" key="1">
    <source>
        <dbReference type="ARBA" id="ARBA00022617"/>
    </source>
</evidence>
<dbReference type="GO" id="GO:0020037">
    <property type="term" value="F:heme binding"/>
    <property type="evidence" value="ECO:0007669"/>
    <property type="project" value="InterPro"/>
</dbReference>
<dbReference type="InterPro" id="IPR050532">
    <property type="entry name" value="Globin-like_OT"/>
</dbReference>
<dbReference type="PANTHER" id="PTHR46458">
    <property type="entry name" value="BLR2807 PROTEIN"/>
    <property type="match status" value="1"/>
</dbReference>
<dbReference type="GO" id="GO:0046872">
    <property type="term" value="F:metal ion binding"/>
    <property type="evidence" value="ECO:0007669"/>
    <property type="project" value="UniProtKB-KW"/>
</dbReference>
<evidence type="ECO:0000256" key="2">
    <source>
        <dbReference type="ARBA" id="ARBA00022723"/>
    </source>
</evidence>
<sequence>MGNEQSTPPTKKSSRASIGGEKDKRARSASGTPQLAPPRIDEAFVQAHGDCTPRLDRRPSVRNNNKLSTVSNEMGQAGSRRNSRRGSGVGMVKENGKSSNGSLAEAARLTPYQCSLLVQSWPRIKTNNTSFTQAFKMLTFKSPTAREIFQKMSIVEGFKRQSSCDLNAHLRYLTELFDALFADLNQPAKQAEARCYEIGIVHYNMTEKCAGNIWENLGEILTEVITRNDCVRQKREAVKAWIGIISYLVDIMKNGYVSEYRRRHARLSIGHADLAPPGLCPVQFQQQQQYSPSEQKELVAGE</sequence>
<dbReference type="Gene3D" id="1.10.490.10">
    <property type="entry name" value="Globins"/>
    <property type="match status" value="1"/>
</dbReference>
<accession>A0AAV5UPN0</accession>
<reference evidence="5" key="1">
    <citation type="submission" date="2023-10" db="EMBL/GenBank/DDBJ databases">
        <title>Genome assembly of Pristionchus species.</title>
        <authorList>
            <person name="Yoshida K."/>
            <person name="Sommer R.J."/>
        </authorList>
    </citation>
    <scope>NUCLEOTIDE SEQUENCE</scope>
    <source>
        <strain evidence="5">RS5133</strain>
    </source>
</reference>
<feature type="region of interest" description="Disordered" evidence="4">
    <location>
        <begin position="1"/>
        <end position="102"/>
    </location>
</feature>
<dbReference type="EMBL" id="BTSY01000001">
    <property type="protein sequence ID" value="GMT09046.1"/>
    <property type="molecule type" value="Genomic_DNA"/>
</dbReference>
<name>A0AAV5UPN0_9BILA</name>
<dbReference type="AlphaFoldDB" id="A0AAV5UPN0"/>
<organism evidence="5 6">
    <name type="scientific">Pristionchus fissidentatus</name>
    <dbReference type="NCBI Taxonomy" id="1538716"/>
    <lineage>
        <taxon>Eukaryota</taxon>
        <taxon>Metazoa</taxon>
        <taxon>Ecdysozoa</taxon>
        <taxon>Nematoda</taxon>
        <taxon>Chromadorea</taxon>
        <taxon>Rhabditida</taxon>
        <taxon>Rhabditina</taxon>
        <taxon>Diplogasteromorpha</taxon>
        <taxon>Diplogasteroidea</taxon>
        <taxon>Neodiplogasteridae</taxon>
        <taxon>Pristionchus</taxon>
    </lineage>
</organism>
<keyword evidence="2" id="KW-0479">Metal-binding</keyword>
<keyword evidence="3" id="KW-0408">Iron</keyword>
<evidence type="ECO:0000256" key="4">
    <source>
        <dbReference type="SAM" id="MobiDB-lite"/>
    </source>
</evidence>
<gene>
    <name evidence="5" type="ORF">PFISCL1PPCAC_343</name>
</gene>
<evidence type="ECO:0000313" key="5">
    <source>
        <dbReference type="EMBL" id="GMT09046.1"/>
    </source>
</evidence>
<feature type="compositionally biased region" description="Polar residues" evidence="4">
    <location>
        <begin position="61"/>
        <end position="74"/>
    </location>
</feature>
<keyword evidence="6" id="KW-1185">Reference proteome</keyword>
<keyword evidence="1" id="KW-0349">Heme</keyword>
<dbReference type="GO" id="GO:0019825">
    <property type="term" value="F:oxygen binding"/>
    <property type="evidence" value="ECO:0007669"/>
    <property type="project" value="InterPro"/>
</dbReference>
<dbReference type="SUPFAM" id="SSF46458">
    <property type="entry name" value="Globin-like"/>
    <property type="match status" value="1"/>
</dbReference>
<proteinExistence type="predicted"/>